<evidence type="ECO:0000256" key="9">
    <source>
        <dbReference type="SAM" id="Phobius"/>
    </source>
</evidence>
<evidence type="ECO:0000313" key="10">
    <source>
        <dbReference type="EMBL" id="NYI03074.1"/>
    </source>
</evidence>
<protein>
    <submittedName>
        <fullName evidence="10">Putative PurR-regulated permease PerM</fullName>
    </submittedName>
</protein>
<feature type="transmembrane region" description="Helical" evidence="9">
    <location>
        <begin position="204"/>
        <end position="228"/>
    </location>
</feature>
<feature type="transmembrane region" description="Helical" evidence="9">
    <location>
        <begin position="89"/>
        <end position="111"/>
    </location>
</feature>
<organism evidence="10 11">
    <name type="scientific">Allostreptomyces psammosilenae</name>
    <dbReference type="NCBI Taxonomy" id="1892865"/>
    <lineage>
        <taxon>Bacteria</taxon>
        <taxon>Bacillati</taxon>
        <taxon>Actinomycetota</taxon>
        <taxon>Actinomycetes</taxon>
        <taxon>Kitasatosporales</taxon>
        <taxon>Streptomycetaceae</taxon>
        <taxon>Allostreptomyces</taxon>
    </lineage>
</organism>
<dbReference type="PANTHER" id="PTHR21716">
    <property type="entry name" value="TRANSMEMBRANE PROTEIN"/>
    <property type="match status" value="1"/>
</dbReference>
<name>A0A852ZQC2_9ACTN</name>
<feature type="transmembrane region" description="Helical" evidence="9">
    <location>
        <begin position="380"/>
        <end position="398"/>
    </location>
</feature>
<evidence type="ECO:0000256" key="3">
    <source>
        <dbReference type="ARBA" id="ARBA00022448"/>
    </source>
</evidence>
<dbReference type="EMBL" id="JACBZD010000001">
    <property type="protein sequence ID" value="NYI03074.1"/>
    <property type="molecule type" value="Genomic_DNA"/>
</dbReference>
<feature type="region of interest" description="Disordered" evidence="8">
    <location>
        <begin position="1"/>
        <end position="60"/>
    </location>
</feature>
<dbReference type="Pfam" id="PF01594">
    <property type="entry name" value="AI-2E_transport"/>
    <property type="match status" value="1"/>
</dbReference>
<sequence length="441" mass="46588">MPRTDTSSSAADDAPGVAPSAADEHADPRRSTTPPGQVPAPGGASAPPPPPPLHGRAPRPRMPGWLPRAMVLALVLVGCYQLTNWAFHQLLGLLTTLLVSLFLSLAIEPAVDRMAALGMRRGAATGLVFVVLFLATAGFVTAVGSLLVDQFDTLIGNLPGYVDAVTTWVNEQFGTDVSVDSLLEGLSVDASALQGYAQTVANNAWGVSASVLGGVFQVFTVSLFTFYLTADGPRLRRTVCSLFPPARQAEVLRAWEIAIAKTGGYLYSRGLMAIVSALAHLVLMGFLDVPYALALAIWVGLVSQFIPTVGTYLAGVLPVLVAFTAQPIDALWVLVFIVSYQQFENYVLQPRITARTVAIHPAVAFGAVIAGAALLGPTGALIAIPAAATLQGFLSTYVRRYEVVDPRAGGDGADERAPRRPGAAVQALRRARDWIAATRRR</sequence>
<comment type="caution">
    <text evidence="10">The sequence shown here is derived from an EMBL/GenBank/DDBJ whole genome shotgun (WGS) entry which is preliminary data.</text>
</comment>
<feature type="transmembrane region" description="Helical" evidence="9">
    <location>
        <begin position="352"/>
        <end position="374"/>
    </location>
</feature>
<feature type="transmembrane region" description="Helical" evidence="9">
    <location>
        <begin position="123"/>
        <end position="148"/>
    </location>
</feature>
<keyword evidence="7 9" id="KW-0472">Membrane</keyword>
<evidence type="ECO:0000256" key="8">
    <source>
        <dbReference type="SAM" id="MobiDB-lite"/>
    </source>
</evidence>
<keyword evidence="4" id="KW-1003">Cell membrane</keyword>
<comment type="similarity">
    <text evidence="2">Belongs to the autoinducer-2 exporter (AI-2E) (TC 2.A.86) family.</text>
</comment>
<proteinExistence type="inferred from homology"/>
<evidence type="ECO:0000256" key="2">
    <source>
        <dbReference type="ARBA" id="ARBA00009773"/>
    </source>
</evidence>
<evidence type="ECO:0000256" key="5">
    <source>
        <dbReference type="ARBA" id="ARBA00022692"/>
    </source>
</evidence>
<dbReference type="RefSeq" id="WP_376773866.1">
    <property type="nucleotide sequence ID" value="NZ_JACBZD010000001.1"/>
</dbReference>
<comment type="subcellular location">
    <subcellularLocation>
        <location evidence="1">Cell membrane</location>
        <topology evidence="1">Multi-pass membrane protein</topology>
    </subcellularLocation>
</comment>
<evidence type="ECO:0000256" key="1">
    <source>
        <dbReference type="ARBA" id="ARBA00004651"/>
    </source>
</evidence>
<feature type="transmembrane region" description="Helical" evidence="9">
    <location>
        <begin position="271"/>
        <end position="300"/>
    </location>
</feature>
<dbReference type="PANTHER" id="PTHR21716:SF53">
    <property type="entry name" value="PERMEASE PERM-RELATED"/>
    <property type="match status" value="1"/>
</dbReference>
<feature type="transmembrane region" description="Helical" evidence="9">
    <location>
        <begin position="65"/>
        <end position="83"/>
    </location>
</feature>
<keyword evidence="11" id="KW-1185">Reference proteome</keyword>
<feature type="compositionally biased region" description="Polar residues" evidence="8">
    <location>
        <begin position="1"/>
        <end position="10"/>
    </location>
</feature>
<dbReference type="Proteomes" id="UP000567795">
    <property type="component" value="Unassembled WGS sequence"/>
</dbReference>
<evidence type="ECO:0000256" key="6">
    <source>
        <dbReference type="ARBA" id="ARBA00022989"/>
    </source>
</evidence>
<reference evidence="10 11" key="1">
    <citation type="submission" date="2020-07" db="EMBL/GenBank/DDBJ databases">
        <title>Sequencing the genomes of 1000 actinobacteria strains.</title>
        <authorList>
            <person name="Klenk H.-P."/>
        </authorList>
    </citation>
    <scope>NUCLEOTIDE SEQUENCE [LARGE SCALE GENOMIC DNA]</scope>
    <source>
        <strain evidence="10 11">DSM 42178</strain>
    </source>
</reference>
<keyword evidence="6 9" id="KW-1133">Transmembrane helix</keyword>
<evidence type="ECO:0000256" key="7">
    <source>
        <dbReference type="ARBA" id="ARBA00023136"/>
    </source>
</evidence>
<keyword evidence="3" id="KW-0813">Transport</keyword>
<accession>A0A852ZQC2</accession>
<dbReference type="AlphaFoldDB" id="A0A852ZQC2"/>
<gene>
    <name evidence="10" type="ORF">FHU37_000017</name>
</gene>
<dbReference type="InterPro" id="IPR002549">
    <property type="entry name" value="AI-2E-like"/>
</dbReference>
<evidence type="ECO:0000313" key="11">
    <source>
        <dbReference type="Proteomes" id="UP000567795"/>
    </source>
</evidence>
<dbReference type="GO" id="GO:0055085">
    <property type="term" value="P:transmembrane transport"/>
    <property type="evidence" value="ECO:0007669"/>
    <property type="project" value="TreeGrafter"/>
</dbReference>
<keyword evidence="5 9" id="KW-0812">Transmembrane</keyword>
<feature type="transmembrane region" description="Helical" evidence="9">
    <location>
        <begin position="312"/>
        <end position="340"/>
    </location>
</feature>
<dbReference type="GO" id="GO:0005886">
    <property type="term" value="C:plasma membrane"/>
    <property type="evidence" value="ECO:0007669"/>
    <property type="project" value="UniProtKB-SubCell"/>
</dbReference>
<evidence type="ECO:0000256" key="4">
    <source>
        <dbReference type="ARBA" id="ARBA00022475"/>
    </source>
</evidence>